<sequence>MAEADGHSNSRKTSGYSYSTVSSSLADLEMETDPVSNSSTSGDNCMYSLSVDGASGPPSAASALPKTTTGIATTAIGGVGNRNLNNISTAGGDFQTNRELQRKYSMHMNKRTMKKMSFQGRTYNFLERPTGWKCFAYHFSVKILKPSKTFRRKSQCLLIRIFRRKNGYNFLSI</sequence>
<keyword evidence="2" id="KW-1185">Reference proteome</keyword>
<evidence type="ECO:0000313" key="2">
    <source>
        <dbReference type="Proteomes" id="UP000887568"/>
    </source>
</evidence>
<proteinExistence type="predicted"/>
<protein>
    <submittedName>
        <fullName evidence="1">Uncharacterized protein</fullName>
    </submittedName>
</protein>
<dbReference type="RefSeq" id="XP_038049251.1">
    <property type="nucleotide sequence ID" value="XM_038193323.1"/>
</dbReference>
<dbReference type="GeneID" id="119722916"/>
<evidence type="ECO:0000313" key="1">
    <source>
        <dbReference type="EnsemblMetazoa" id="XP_038049251.1"/>
    </source>
</evidence>
<organism evidence="1 2">
    <name type="scientific">Patiria miniata</name>
    <name type="common">Bat star</name>
    <name type="synonym">Asterina miniata</name>
    <dbReference type="NCBI Taxonomy" id="46514"/>
    <lineage>
        <taxon>Eukaryota</taxon>
        <taxon>Metazoa</taxon>
        <taxon>Echinodermata</taxon>
        <taxon>Eleutherozoa</taxon>
        <taxon>Asterozoa</taxon>
        <taxon>Asteroidea</taxon>
        <taxon>Valvatacea</taxon>
        <taxon>Valvatida</taxon>
        <taxon>Asterinidae</taxon>
        <taxon>Patiria</taxon>
    </lineage>
</organism>
<accession>A0A913ZDW8</accession>
<reference evidence="1" key="1">
    <citation type="submission" date="2022-11" db="UniProtKB">
        <authorList>
            <consortium name="EnsemblMetazoa"/>
        </authorList>
    </citation>
    <scope>IDENTIFICATION</scope>
</reference>
<dbReference type="Proteomes" id="UP000887568">
    <property type="component" value="Unplaced"/>
</dbReference>
<dbReference type="EnsemblMetazoa" id="XM_038193323.1">
    <property type="protein sequence ID" value="XP_038049251.1"/>
    <property type="gene ID" value="LOC119722916"/>
</dbReference>
<dbReference type="AlphaFoldDB" id="A0A913ZDW8"/>
<dbReference type="OrthoDB" id="8879391at2759"/>
<name>A0A913ZDW8_PATMI</name>